<sequence>MAHPDAQPSLKSPHLLVQGFSIKSSRLMDAWARKQEYPWQEREVGQRFAGKKPTGRCLLSAYVLTFLCA</sequence>
<gene>
    <name evidence="1" type="ORF">JMJ77_005574</name>
</gene>
<dbReference type="Proteomes" id="UP000699042">
    <property type="component" value="Unassembled WGS sequence"/>
</dbReference>
<evidence type="ECO:0000313" key="2">
    <source>
        <dbReference type="Proteomes" id="UP000699042"/>
    </source>
</evidence>
<keyword evidence="2" id="KW-1185">Reference proteome</keyword>
<comment type="caution">
    <text evidence="1">The sequence shown here is derived from an EMBL/GenBank/DDBJ whole genome shotgun (WGS) entry which is preliminary data.</text>
</comment>
<dbReference type="EMBL" id="JAESDN010000001">
    <property type="protein sequence ID" value="KAG7058196.1"/>
    <property type="molecule type" value="Genomic_DNA"/>
</dbReference>
<reference evidence="1" key="1">
    <citation type="submission" date="2021-05" db="EMBL/GenBank/DDBJ databases">
        <title>Comparative genomics of three Colletotrichum scovillei strains and genetic complementation revealed genes involved fungal growth and virulence on chili pepper.</title>
        <authorList>
            <person name="Hsieh D.-K."/>
            <person name="Chuang S.-C."/>
            <person name="Chen C.-Y."/>
            <person name="Chao Y.-T."/>
            <person name="Lu M.-Y.J."/>
            <person name="Lee M.-H."/>
            <person name="Shih M.-C."/>
        </authorList>
    </citation>
    <scope>NUCLEOTIDE SEQUENCE</scope>
    <source>
        <strain evidence="1">Coll-153</strain>
    </source>
</reference>
<accession>A0A9P7UM54</accession>
<protein>
    <submittedName>
        <fullName evidence="1">Uncharacterized protein</fullName>
    </submittedName>
</protein>
<name>A0A9P7UM54_9PEZI</name>
<organism evidence="1 2">
    <name type="scientific">Colletotrichum scovillei</name>
    <dbReference type="NCBI Taxonomy" id="1209932"/>
    <lineage>
        <taxon>Eukaryota</taxon>
        <taxon>Fungi</taxon>
        <taxon>Dikarya</taxon>
        <taxon>Ascomycota</taxon>
        <taxon>Pezizomycotina</taxon>
        <taxon>Sordariomycetes</taxon>
        <taxon>Hypocreomycetidae</taxon>
        <taxon>Glomerellales</taxon>
        <taxon>Glomerellaceae</taxon>
        <taxon>Colletotrichum</taxon>
        <taxon>Colletotrichum acutatum species complex</taxon>
    </lineage>
</organism>
<dbReference type="AlphaFoldDB" id="A0A9P7UM54"/>
<evidence type="ECO:0000313" key="1">
    <source>
        <dbReference type="EMBL" id="KAG7058196.1"/>
    </source>
</evidence>
<proteinExistence type="predicted"/>